<evidence type="ECO:0000259" key="5">
    <source>
        <dbReference type="Pfam" id="PF04055"/>
    </source>
</evidence>
<feature type="domain" description="Radical SAM core" evidence="5">
    <location>
        <begin position="10"/>
        <end position="134"/>
    </location>
</feature>
<keyword evidence="1" id="KW-0949">S-adenosyl-L-methionine</keyword>
<evidence type="ECO:0000256" key="4">
    <source>
        <dbReference type="ARBA" id="ARBA00023014"/>
    </source>
</evidence>
<sequence length="270" mass="30879">MFILEKFSLVILTRCNLKCKLCCEYVPQNKPFPDMTVEEAQKILDAAFDVADRIKTLHLTGGGEPFLHPRLSELIEVAMGYEECFDKLMLFTNTTVPVSQNILNTIKRYKEKIVVQLSLYGINPEREIKTVKALMDEGITCKIEKYYGDDQSFGGWVDFGGWEAKNRMPEELNRVFHSCSVTSILRGNWRTHNGKVHWCSRSQRGMELGLIPDVPDDYVDLLSDNLSRQEKRDKFQKIANARYLSACNYCSGDAGTDDKAKRYPAAEQLL</sequence>
<evidence type="ECO:0000256" key="3">
    <source>
        <dbReference type="ARBA" id="ARBA00023004"/>
    </source>
</evidence>
<dbReference type="CDD" id="cd01335">
    <property type="entry name" value="Radical_SAM"/>
    <property type="match status" value="1"/>
</dbReference>
<organism evidence="6 7">
    <name type="scientific">Lacrimispora sphenoides JCM 1415</name>
    <dbReference type="NCBI Taxonomy" id="1297793"/>
    <lineage>
        <taxon>Bacteria</taxon>
        <taxon>Bacillati</taxon>
        <taxon>Bacillota</taxon>
        <taxon>Clostridia</taxon>
        <taxon>Lachnospirales</taxon>
        <taxon>Lachnospiraceae</taxon>
        <taxon>Lacrimispora</taxon>
    </lineage>
</organism>
<name>A0ABY1CDG2_9FIRM</name>
<proteinExistence type="predicted"/>
<dbReference type="PANTHER" id="PTHR11228">
    <property type="entry name" value="RADICAL SAM DOMAIN PROTEIN"/>
    <property type="match status" value="1"/>
</dbReference>
<keyword evidence="7" id="KW-1185">Reference proteome</keyword>
<dbReference type="InterPro" id="IPR007197">
    <property type="entry name" value="rSAM"/>
</dbReference>
<dbReference type="Pfam" id="PF04055">
    <property type="entry name" value="Radical_SAM"/>
    <property type="match status" value="1"/>
</dbReference>
<reference evidence="6 7" key="1">
    <citation type="submission" date="2016-10" db="EMBL/GenBank/DDBJ databases">
        <authorList>
            <person name="Varghese N."/>
            <person name="Submissions S."/>
        </authorList>
    </citation>
    <scope>NUCLEOTIDE SEQUENCE [LARGE SCALE GENOMIC DNA]</scope>
    <source>
        <strain evidence="6 7">ATCC 19403</strain>
    </source>
</reference>
<evidence type="ECO:0000256" key="2">
    <source>
        <dbReference type="ARBA" id="ARBA00022723"/>
    </source>
</evidence>
<protein>
    <submittedName>
        <fullName evidence="6">4Fe-4S single cluster domain-containing protein</fullName>
    </submittedName>
</protein>
<dbReference type="InterPro" id="IPR058240">
    <property type="entry name" value="rSAM_sf"/>
</dbReference>
<keyword evidence="2" id="KW-0479">Metal-binding</keyword>
<dbReference type="InterPro" id="IPR013785">
    <property type="entry name" value="Aldolase_TIM"/>
</dbReference>
<gene>
    <name evidence="6" type="ORF">SAMN02745906_3201</name>
</gene>
<evidence type="ECO:0000313" key="6">
    <source>
        <dbReference type="EMBL" id="SET93888.1"/>
    </source>
</evidence>
<dbReference type="SUPFAM" id="SSF102114">
    <property type="entry name" value="Radical SAM enzymes"/>
    <property type="match status" value="1"/>
</dbReference>
<dbReference type="PANTHER" id="PTHR11228:SF7">
    <property type="entry name" value="PQQA PEPTIDE CYCLASE"/>
    <property type="match status" value="1"/>
</dbReference>
<keyword evidence="3" id="KW-0408">Iron</keyword>
<dbReference type="Gene3D" id="3.20.20.70">
    <property type="entry name" value="Aldolase class I"/>
    <property type="match status" value="1"/>
</dbReference>
<dbReference type="Proteomes" id="UP000198970">
    <property type="component" value="Chromosome I"/>
</dbReference>
<dbReference type="InterPro" id="IPR050377">
    <property type="entry name" value="Radical_SAM_PqqE_MftC-like"/>
</dbReference>
<dbReference type="EMBL" id="LT630003">
    <property type="protein sequence ID" value="SET93888.1"/>
    <property type="molecule type" value="Genomic_DNA"/>
</dbReference>
<dbReference type="SFLD" id="SFLDS00029">
    <property type="entry name" value="Radical_SAM"/>
    <property type="match status" value="1"/>
</dbReference>
<evidence type="ECO:0000313" key="7">
    <source>
        <dbReference type="Proteomes" id="UP000198970"/>
    </source>
</evidence>
<evidence type="ECO:0000256" key="1">
    <source>
        <dbReference type="ARBA" id="ARBA00022691"/>
    </source>
</evidence>
<keyword evidence="4" id="KW-0411">Iron-sulfur</keyword>
<accession>A0ABY1CDG2</accession>